<proteinExistence type="predicted"/>
<sequence length="592" mass="67674">MNILIDKIRIKNFRALKDIEVNLEPITILVGANNAGKTTLLRALNSVLGISRNQINQDDLFIDKDGKQASKEIIIDIRIVPIDENGNRINDFDNKWTSKLGGTEPTFDTTGEFFAFRTIYNFGIEDTPSIIYKQFSDWEGKQLSENDLKTINQIRNNVKMYFIDAQRDILEDSKQRTSFFGKLVSNLDYGENIEKLKSQIETLNKSAIENSEVLKHLKEELKQLNQTTQTKGEGVTLNPFPKKISDLHKGMKVYFQDNNSDAFSMENHGMGTRSWASIITAGAFTSWQTKQIDEKIENGKETDLLFPIFALEEPEAHLHPNAQRTLYKQLKNFKGQKIVSTHSPYIAGQAELEELRHFYKDGDASVVSEIDLNGDSEIKRKIKNEVIETRGELLFAKTIVTFEGQTEKLCLPIFAEKYFGCSVFELGLFFIEVNGNNHKPFIKLADSLNIPWFIFSDYDKPNIQKGVKNALEFIGQDLNSSNLVKLEKSIENYLIDSGYQDEIKKGINEFYLQSCDEITPSQQIEAGQNRVNNWTAEELKNELKKDDSKVKYPIFWANEIIKREDALCVPPKIKELFDKIAASLNLKPNTNE</sequence>
<dbReference type="CDD" id="cd01026">
    <property type="entry name" value="TOPRIM_OLD"/>
    <property type="match status" value="1"/>
</dbReference>
<feature type="domain" description="Endonuclease GajA/Old nuclease/RecF-like AAA" evidence="2">
    <location>
        <begin position="5"/>
        <end position="347"/>
    </location>
</feature>
<name>A0A2H3KLE7_9FLAO</name>
<reference evidence="4 5" key="1">
    <citation type="submission" date="2017-09" db="EMBL/GenBank/DDBJ databases">
        <title>Whole genomes of Flavobacteriaceae.</title>
        <authorList>
            <person name="Stine C."/>
            <person name="Li C."/>
            <person name="Tadesse D."/>
        </authorList>
    </citation>
    <scope>NUCLEOTIDE SEQUENCE [LARGE SCALE GENOMIC DNA]</scope>
    <source>
        <strain evidence="4 5">ATCC 35036</strain>
    </source>
</reference>
<dbReference type="Pfam" id="PF13175">
    <property type="entry name" value="AAA_15"/>
    <property type="match status" value="1"/>
</dbReference>
<dbReference type="RefSeq" id="WP_097554294.1">
    <property type="nucleotide sequence ID" value="NZ_PCMW01000052.1"/>
</dbReference>
<evidence type="ECO:0000313" key="5">
    <source>
        <dbReference type="Proteomes" id="UP000220828"/>
    </source>
</evidence>
<organism evidence="4 5">
    <name type="scientific">Flavobacterium branchiophilum</name>
    <dbReference type="NCBI Taxonomy" id="55197"/>
    <lineage>
        <taxon>Bacteria</taxon>
        <taxon>Pseudomonadati</taxon>
        <taxon>Bacteroidota</taxon>
        <taxon>Flavobacteriia</taxon>
        <taxon>Flavobacteriales</taxon>
        <taxon>Flavobacteriaceae</taxon>
        <taxon>Flavobacterium</taxon>
    </lineage>
</organism>
<evidence type="ECO:0000259" key="2">
    <source>
        <dbReference type="Pfam" id="PF13175"/>
    </source>
</evidence>
<dbReference type="AlphaFoldDB" id="A0A2H3KLE7"/>
<dbReference type="OrthoDB" id="9792800at2"/>
<gene>
    <name evidence="4" type="ORF">B0A77_09595</name>
</gene>
<dbReference type="PANTHER" id="PTHR43581">
    <property type="entry name" value="ATP/GTP PHOSPHATASE"/>
    <property type="match status" value="1"/>
</dbReference>
<keyword evidence="1" id="KW-0175">Coiled coil</keyword>
<dbReference type="InterPro" id="IPR051396">
    <property type="entry name" value="Bact_Antivir_Def_Nuclease"/>
</dbReference>
<dbReference type="CDD" id="cd00267">
    <property type="entry name" value="ABC_ATPase"/>
    <property type="match status" value="1"/>
</dbReference>
<evidence type="ECO:0000259" key="3">
    <source>
        <dbReference type="Pfam" id="PF20469"/>
    </source>
</evidence>
<dbReference type="InterPro" id="IPR027417">
    <property type="entry name" value="P-loop_NTPase"/>
</dbReference>
<dbReference type="InterPro" id="IPR034139">
    <property type="entry name" value="TOPRIM_OLD"/>
</dbReference>
<dbReference type="Pfam" id="PF20469">
    <property type="entry name" value="OLD-like_TOPRIM"/>
    <property type="match status" value="1"/>
</dbReference>
<evidence type="ECO:0000256" key="1">
    <source>
        <dbReference type="SAM" id="Coils"/>
    </source>
</evidence>
<dbReference type="PANTHER" id="PTHR43581:SF4">
    <property type="entry name" value="ATP_GTP PHOSPHATASE"/>
    <property type="match status" value="1"/>
</dbReference>
<feature type="domain" description="OLD protein-like TOPRIM" evidence="3">
    <location>
        <begin position="394"/>
        <end position="459"/>
    </location>
</feature>
<dbReference type="SUPFAM" id="SSF52540">
    <property type="entry name" value="P-loop containing nucleoside triphosphate hydrolases"/>
    <property type="match status" value="1"/>
</dbReference>
<dbReference type="InterPro" id="IPR041685">
    <property type="entry name" value="AAA_GajA/Old/RecF-like"/>
</dbReference>
<dbReference type="Gene3D" id="3.40.50.300">
    <property type="entry name" value="P-loop containing nucleotide triphosphate hydrolases"/>
    <property type="match status" value="1"/>
</dbReference>
<feature type="coiled-coil region" evidence="1">
    <location>
        <begin position="186"/>
        <end position="227"/>
    </location>
</feature>
<comment type="caution">
    <text evidence="4">The sequence shown here is derived from an EMBL/GenBank/DDBJ whole genome shotgun (WGS) entry which is preliminary data.</text>
</comment>
<dbReference type="Proteomes" id="UP000220828">
    <property type="component" value="Unassembled WGS sequence"/>
</dbReference>
<protein>
    <submittedName>
        <fullName evidence="4">Uncharacterized protein</fullName>
    </submittedName>
</protein>
<accession>A0A2H3KLE7</accession>
<dbReference type="EMBL" id="PCMW01000052">
    <property type="protein sequence ID" value="PDS23835.1"/>
    <property type="molecule type" value="Genomic_DNA"/>
</dbReference>
<evidence type="ECO:0000313" key="4">
    <source>
        <dbReference type="EMBL" id="PDS23835.1"/>
    </source>
</evidence>